<dbReference type="InterPro" id="IPR023395">
    <property type="entry name" value="MCP_dom_sf"/>
</dbReference>
<keyword evidence="5" id="KW-0677">Repeat</keyword>
<evidence type="ECO:0000256" key="5">
    <source>
        <dbReference type="ARBA" id="ARBA00022737"/>
    </source>
</evidence>
<evidence type="ECO:0000313" key="11">
    <source>
        <dbReference type="EMBL" id="TGJ84656.1"/>
    </source>
</evidence>
<evidence type="ECO:0000256" key="10">
    <source>
        <dbReference type="SAM" id="Phobius"/>
    </source>
</evidence>
<keyword evidence="12" id="KW-1185">Reference proteome</keyword>
<keyword evidence="8 10" id="KW-0472">Membrane</keyword>
<feature type="compositionally biased region" description="Pro residues" evidence="9">
    <location>
        <begin position="9"/>
        <end position="19"/>
    </location>
</feature>
<feature type="region of interest" description="Disordered" evidence="9">
    <location>
        <begin position="268"/>
        <end position="295"/>
    </location>
</feature>
<feature type="region of interest" description="Disordered" evidence="9">
    <location>
        <begin position="1"/>
        <end position="21"/>
    </location>
</feature>
<dbReference type="Proteomes" id="UP000297716">
    <property type="component" value="Unassembled WGS sequence"/>
</dbReference>
<gene>
    <name evidence="11" type="ORF">E0Z10_g4087</name>
</gene>
<comment type="caution">
    <text evidence="11">The sequence shown here is derived from an EMBL/GenBank/DDBJ whole genome shotgun (WGS) entry which is preliminary data.</text>
</comment>
<name>A0A4Z0Z559_9PEZI</name>
<dbReference type="SUPFAM" id="SSF103506">
    <property type="entry name" value="Mitochondrial carrier"/>
    <property type="match status" value="1"/>
</dbReference>
<evidence type="ECO:0000313" key="12">
    <source>
        <dbReference type="Proteomes" id="UP000297716"/>
    </source>
</evidence>
<feature type="region of interest" description="Disordered" evidence="9">
    <location>
        <begin position="56"/>
        <end position="113"/>
    </location>
</feature>
<organism evidence="11 12">
    <name type="scientific">Xylaria hypoxylon</name>
    <dbReference type="NCBI Taxonomy" id="37992"/>
    <lineage>
        <taxon>Eukaryota</taxon>
        <taxon>Fungi</taxon>
        <taxon>Dikarya</taxon>
        <taxon>Ascomycota</taxon>
        <taxon>Pezizomycotina</taxon>
        <taxon>Sordariomycetes</taxon>
        <taxon>Xylariomycetidae</taxon>
        <taxon>Xylariales</taxon>
        <taxon>Xylariaceae</taxon>
        <taxon>Xylaria</taxon>
    </lineage>
</organism>
<evidence type="ECO:0000256" key="7">
    <source>
        <dbReference type="ARBA" id="ARBA00022989"/>
    </source>
</evidence>
<dbReference type="Gene3D" id="1.50.40.10">
    <property type="entry name" value="Mitochondrial carrier domain"/>
    <property type="match status" value="1"/>
</dbReference>
<protein>
    <submittedName>
        <fullName evidence="11">Uncharacterized protein</fullName>
    </submittedName>
</protein>
<keyword evidence="3" id="KW-0813">Transport</keyword>
<dbReference type="GO" id="GO:0015217">
    <property type="term" value="F:ADP transmembrane transporter activity"/>
    <property type="evidence" value="ECO:0007669"/>
    <property type="project" value="TreeGrafter"/>
</dbReference>
<proteinExistence type="inferred from homology"/>
<sequence length="318" mass="34612">MKEELIMPPSSPSSSPSPSPNNVLPTLHHALSGSLGILISICSLYPLSLVIARLQVQRQVQRRRRRREGGRRERAQEADPGLGHPGRGPSDPPIPTTLAHTSPPHGDHPLPSEKVCTQQAPVRNRDRQLRQPTAEYAGIVDAFSQIWSSDGDGGLRAFYTGLAQDGTLLGPNGALGVREIVRSIRKEKGITGFWSGYSASLVLTLNPSLTLFLQQFLKPTFAEQTYDDLGSGLTFPFAANSEAISSFVTYPFQIAKTRLQAGIRLGSGESDEKQLSGTNEVKSKPDKHAEDDRDGAYENKLGRICAMQKLASEAYSVR</sequence>
<dbReference type="STRING" id="37992.A0A4Z0Z559"/>
<dbReference type="EMBL" id="SKBN01000062">
    <property type="protein sequence ID" value="TGJ84656.1"/>
    <property type="molecule type" value="Genomic_DNA"/>
</dbReference>
<keyword evidence="6" id="KW-0999">Mitochondrion inner membrane</keyword>
<keyword evidence="6" id="KW-0496">Mitochondrion</keyword>
<comment type="similarity">
    <text evidence="2">Belongs to the mitochondrial carrier (TC 2.A.29) family.</text>
</comment>
<keyword evidence="4 10" id="KW-0812">Transmembrane</keyword>
<evidence type="ECO:0000256" key="8">
    <source>
        <dbReference type="ARBA" id="ARBA00023136"/>
    </source>
</evidence>
<dbReference type="GO" id="GO:0016020">
    <property type="term" value="C:membrane"/>
    <property type="evidence" value="ECO:0007669"/>
    <property type="project" value="UniProtKB-SubCell"/>
</dbReference>
<evidence type="ECO:0000256" key="3">
    <source>
        <dbReference type="ARBA" id="ARBA00022448"/>
    </source>
</evidence>
<dbReference type="PANTHER" id="PTHR45939">
    <property type="entry name" value="PEROXISOMAL MEMBRANE PROTEIN PMP34-RELATED"/>
    <property type="match status" value="1"/>
</dbReference>
<accession>A0A4Z0Z559</accession>
<reference evidence="11 12" key="1">
    <citation type="submission" date="2019-03" db="EMBL/GenBank/DDBJ databases">
        <title>Draft genome sequence of Xylaria hypoxylon DSM 108379, a ubiquitous saprotrophic-parasitic fungi on hardwood.</title>
        <authorList>
            <person name="Buettner E."/>
            <person name="Leonhardt S."/>
            <person name="Gebauer A.M."/>
            <person name="Liers C."/>
            <person name="Hofrichter M."/>
            <person name="Kellner H."/>
        </authorList>
    </citation>
    <scope>NUCLEOTIDE SEQUENCE [LARGE SCALE GENOMIC DNA]</scope>
    <source>
        <strain evidence="11 12">DSM 108379</strain>
    </source>
</reference>
<feature type="transmembrane region" description="Helical" evidence="10">
    <location>
        <begin position="35"/>
        <end position="56"/>
    </location>
</feature>
<dbReference type="OrthoDB" id="18574at2759"/>
<dbReference type="InterPro" id="IPR052217">
    <property type="entry name" value="Mito/Peroxisomal_Carrier"/>
</dbReference>
<comment type="subcellular location">
    <subcellularLocation>
        <location evidence="1">Membrane</location>
    </subcellularLocation>
</comment>
<dbReference type="AlphaFoldDB" id="A0A4Z0Z559"/>
<evidence type="ECO:0000256" key="4">
    <source>
        <dbReference type="ARBA" id="ARBA00022692"/>
    </source>
</evidence>
<evidence type="ECO:0000256" key="6">
    <source>
        <dbReference type="ARBA" id="ARBA00022792"/>
    </source>
</evidence>
<evidence type="ECO:0000256" key="9">
    <source>
        <dbReference type="SAM" id="MobiDB-lite"/>
    </source>
</evidence>
<dbReference type="PANTHER" id="PTHR45939:SF2">
    <property type="entry name" value="CARRIER PROTEIN, PUTATIVE (AFU_ORTHOLOGUE AFUA_2G13870)-RELATED"/>
    <property type="match status" value="1"/>
</dbReference>
<keyword evidence="7 10" id="KW-1133">Transmembrane helix</keyword>
<feature type="compositionally biased region" description="Basic and acidic residues" evidence="9">
    <location>
        <begin position="281"/>
        <end position="295"/>
    </location>
</feature>
<evidence type="ECO:0000256" key="2">
    <source>
        <dbReference type="ARBA" id="ARBA00006375"/>
    </source>
</evidence>
<feature type="compositionally biased region" description="Basic residues" evidence="9">
    <location>
        <begin position="60"/>
        <end position="69"/>
    </location>
</feature>
<evidence type="ECO:0000256" key="1">
    <source>
        <dbReference type="ARBA" id="ARBA00004370"/>
    </source>
</evidence>